<evidence type="ECO:0000256" key="1">
    <source>
        <dbReference type="SAM" id="Phobius"/>
    </source>
</evidence>
<dbReference type="AlphaFoldDB" id="C2G007"/>
<gene>
    <name evidence="2" type="ORF">HMPREF0765_2913</name>
</gene>
<reference evidence="2 3" key="1">
    <citation type="submission" date="2009-01" db="EMBL/GenBank/DDBJ databases">
        <authorList>
            <person name="Qin X."/>
            <person name="Bachman B."/>
            <person name="Battles P."/>
            <person name="Bell A."/>
            <person name="Bess C."/>
            <person name="Bickham C."/>
            <person name="Chaboub L."/>
            <person name="Chen D."/>
            <person name="Coyle M."/>
            <person name="Deiros D.R."/>
            <person name="Dinh H."/>
            <person name="Forbes L."/>
            <person name="Fowler G."/>
            <person name="Francisco L."/>
            <person name="Fu Q."/>
            <person name="Gubbala S."/>
            <person name="Hale W."/>
            <person name="Han Y."/>
            <person name="Hemphill L."/>
            <person name="Highlander S.K."/>
            <person name="Hirani K."/>
            <person name="Hogues M."/>
            <person name="Jackson L."/>
            <person name="Jakkamsetti A."/>
            <person name="Javaid M."/>
            <person name="Jiang H."/>
            <person name="Korchina V."/>
            <person name="Kovar C."/>
            <person name="Lara F."/>
            <person name="Lee S."/>
            <person name="Mata R."/>
            <person name="Mathew T."/>
            <person name="Moen C."/>
            <person name="Morales K."/>
            <person name="Munidasa M."/>
            <person name="Nazareth L."/>
            <person name="Ngo R."/>
            <person name="Nguyen L."/>
            <person name="Okwuonu G."/>
            <person name="Ongeri F."/>
            <person name="Patil S."/>
            <person name="Petrosino J."/>
            <person name="Pham C."/>
            <person name="Pham P."/>
            <person name="Pu L.-L."/>
            <person name="Puazo M."/>
            <person name="Raj R."/>
            <person name="Reid J."/>
            <person name="Rouhana J."/>
            <person name="Saada N."/>
            <person name="Shang Y."/>
            <person name="Simmons D."/>
            <person name="Thornton R."/>
            <person name="Warren J."/>
            <person name="Weissenberger G."/>
            <person name="Zhang J."/>
            <person name="Zhang L."/>
            <person name="Zhou C."/>
            <person name="Zhu D."/>
            <person name="Muzny D."/>
            <person name="Worley K."/>
            <person name="Gibbs R."/>
        </authorList>
    </citation>
    <scope>NUCLEOTIDE SEQUENCE [LARGE SCALE GENOMIC DNA]</scope>
    <source>
        <strain evidence="2 3">ATCC 33300</strain>
    </source>
</reference>
<dbReference type="EMBL" id="ACHB01000069">
    <property type="protein sequence ID" value="EEI91603.1"/>
    <property type="molecule type" value="Genomic_DNA"/>
</dbReference>
<sequence length="39" mass="4215">MQKSLSAQITDSKAQKNAGHVAPAFLVLLSVISYLSYSF</sequence>
<comment type="caution">
    <text evidence="2">The sequence shown here is derived from an EMBL/GenBank/DDBJ whole genome shotgun (WGS) entry which is preliminary data.</text>
</comment>
<accession>C2G007</accession>
<evidence type="ECO:0000313" key="3">
    <source>
        <dbReference type="Proteomes" id="UP000006241"/>
    </source>
</evidence>
<dbReference type="HOGENOM" id="CLU_3317190_0_0_10"/>
<feature type="transmembrane region" description="Helical" evidence="1">
    <location>
        <begin position="21"/>
        <end position="37"/>
    </location>
</feature>
<dbReference type="Proteomes" id="UP000006241">
    <property type="component" value="Unassembled WGS sequence"/>
</dbReference>
<keyword evidence="1" id="KW-0472">Membrane</keyword>
<keyword evidence="1" id="KW-0812">Transmembrane</keyword>
<keyword evidence="1" id="KW-1133">Transmembrane helix</keyword>
<evidence type="ECO:0000313" key="2">
    <source>
        <dbReference type="EMBL" id="EEI91603.1"/>
    </source>
</evidence>
<name>C2G007_SPHSI</name>
<proteinExistence type="predicted"/>
<organism evidence="2 3">
    <name type="scientific">Sphingobacterium spiritivorum ATCC 33300</name>
    <dbReference type="NCBI Taxonomy" id="525372"/>
    <lineage>
        <taxon>Bacteria</taxon>
        <taxon>Pseudomonadati</taxon>
        <taxon>Bacteroidota</taxon>
        <taxon>Sphingobacteriia</taxon>
        <taxon>Sphingobacteriales</taxon>
        <taxon>Sphingobacteriaceae</taxon>
        <taxon>Sphingobacterium</taxon>
    </lineage>
</organism>
<protein>
    <submittedName>
        <fullName evidence="2">Uncharacterized protein</fullName>
    </submittedName>
</protein>